<dbReference type="SUPFAM" id="SSF55811">
    <property type="entry name" value="Nudix"/>
    <property type="match status" value="1"/>
</dbReference>
<dbReference type="GO" id="GO:0016787">
    <property type="term" value="F:hydrolase activity"/>
    <property type="evidence" value="ECO:0007669"/>
    <property type="project" value="UniProtKB-KW"/>
</dbReference>
<proteinExistence type="predicted"/>
<dbReference type="CDD" id="cd04688">
    <property type="entry name" value="NUDIX_Hydrolase"/>
    <property type="match status" value="1"/>
</dbReference>
<name>A0A1F6W136_9BACT</name>
<feature type="domain" description="Nudix hydrolase" evidence="3">
    <location>
        <begin position="6"/>
        <end position="144"/>
    </location>
</feature>
<sequence>MNTTEKVKLKAMCFFIKDGKVLVSKGFDKVKNENFYRPLGGHVNFSETGEAGVRREVQEELGSEIENLKLIKIIENIFTYQGNKEHEIVFLYSGDLARQELYKMNEIKITELTHEFYASWIPIGDIVAGKIPLYPKFDYGKLFTP</sequence>
<evidence type="ECO:0000256" key="1">
    <source>
        <dbReference type="ARBA" id="ARBA00001946"/>
    </source>
</evidence>
<dbReference type="PANTHER" id="PTHR43046">
    <property type="entry name" value="GDP-MANNOSE MANNOSYL HYDROLASE"/>
    <property type="match status" value="1"/>
</dbReference>
<evidence type="ECO:0000256" key="2">
    <source>
        <dbReference type="ARBA" id="ARBA00022801"/>
    </source>
</evidence>
<dbReference type="InterPro" id="IPR015797">
    <property type="entry name" value="NUDIX_hydrolase-like_dom_sf"/>
</dbReference>
<evidence type="ECO:0000313" key="4">
    <source>
        <dbReference type="EMBL" id="OGI75628.1"/>
    </source>
</evidence>
<dbReference type="Pfam" id="PF00293">
    <property type="entry name" value="NUDIX"/>
    <property type="match status" value="1"/>
</dbReference>
<reference evidence="4 5" key="1">
    <citation type="journal article" date="2016" name="Nat. Commun.">
        <title>Thousands of microbial genomes shed light on interconnected biogeochemical processes in an aquifer system.</title>
        <authorList>
            <person name="Anantharaman K."/>
            <person name="Brown C.T."/>
            <person name="Hug L.A."/>
            <person name="Sharon I."/>
            <person name="Castelle C.J."/>
            <person name="Probst A.J."/>
            <person name="Thomas B.C."/>
            <person name="Singh A."/>
            <person name="Wilkins M.J."/>
            <person name="Karaoz U."/>
            <person name="Brodie E.L."/>
            <person name="Williams K.H."/>
            <person name="Hubbard S.S."/>
            <person name="Banfield J.F."/>
        </authorList>
    </citation>
    <scope>NUCLEOTIDE SEQUENCE [LARGE SCALE GENOMIC DNA]</scope>
</reference>
<protein>
    <recommendedName>
        <fullName evidence="3">Nudix hydrolase domain-containing protein</fullName>
    </recommendedName>
</protein>
<dbReference type="EMBL" id="MFUG01000017">
    <property type="protein sequence ID" value="OGI75628.1"/>
    <property type="molecule type" value="Genomic_DNA"/>
</dbReference>
<dbReference type="STRING" id="1801756.A3C67_00895"/>
<organism evidence="4 5">
    <name type="scientific">Candidatus Nomurabacteria bacterium RIFCSPHIGHO2_02_FULL_42_19</name>
    <dbReference type="NCBI Taxonomy" id="1801756"/>
    <lineage>
        <taxon>Bacteria</taxon>
        <taxon>Candidatus Nomuraibacteriota</taxon>
    </lineage>
</organism>
<keyword evidence="2" id="KW-0378">Hydrolase</keyword>
<dbReference type="AlphaFoldDB" id="A0A1F6W136"/>
<dbReference type="InterPro" id="IPR020084">
    <property type="entry name" value="NUDIX_hydrolase_CS"/>
</dbReference>
<dbReference type="Proteomes" id="UP000179275">
    <property type="component" value="Unassembled WGS sequence"/>
</dbReference>
<dbReference type="PROSITE" id="PS51462">
    <property type="entry name" value="NUDIX"/>
    <property type="match status" value="1"/>
</dbReference>
<evidence type="ECO:0000313" key="5">
    <source>
        <dbReference type="Proteomes" id="UP000179275"/>
    </source>
</evidence>
<dbReference type="InterPro" id="IPR000086">
    <property type="entry name" value="NUDIX_hydrolase_dom"/>
</dbReference>
<accession>A0A1F6W136</accession>
<comment type="caution">
    <text evidence="4">The sequence shown here is derived from an EMBL/GenBank/DDBJ whole genome shotgun (WGS) entry which is preliminary data.</text>
</comment>
<dbReference type="PROSITE" id="PS00893">
    <property type="entry name" value="NUDIX_BOX"/>
    <property type="match status" value="1"/>
</dbReference>
<evidence type="ECO:0000259" key="3">
    <source>
        <dbReference type="PROSITE" id="PS51462"/>
    </source>
</evidence>
<dbReference type="PANTHER" id="PTHR43046:SF14">
    <property type="entry name" value="MUTT_NUDIX FAMILY PROTEIN"/>
    <property type="match status" value="1"/>
</dbReference>
<dbReference type="Gene3D" id="3.90.79.10">
    <property type="entry name" value="Nucleoside Triphosphate Pyrophosphohydrolase"/>
    <property type="match status" value="1"/>
</dbReference>
<gene>
    <name evidence="4" type="ORF">A3C67_00895</name>
</gene>
<comment type="cofactor">
    <cofactor evidence="1">
        <name>Mg(2+)</name>
        <dbReference type="ChEBI" id="CHEBI:18420"/>
    </cofactor>
</comment>